<evidence type="ECO:0000313" key="2">
    <source>
        <dbReference type="Proteomes" id="UP001157006"/>
    </source>
</evidence>
<gene>
    <name evidence="1" type="ORF">VFH_VI100760</name>
</gene>
<dbReference type="AlphaFoldDB" id="A0AAV1B5M1"/>
<proteinExistence type="predicted"/>
<keyword evidence="2" id="KW-1185">Reference proteome</keyword>
<sequence length="120" mass="14000">MPISAELSGLKGQLSEQDKSTEELVGKLEAAVMDSLLVRDLGFDKDKIQVLFLHLGLDFYSLGYFKVVWDRQLVIEEELETFPELENVEDFPLLRTKTLLNRFRLRKLWLKPLIKMFSLL</sequence>
<organism evidence="1 2">
    <name type="scientific">Vicia faba</name>
    <name type="common">Broad bean</name>
    <name type="synonym">Faba vulgaris</name>
    <dbReference type="NCBI Taxonomy" id="3906"/>
    <lineage>
        <taxon>Eukaryota</taxon>
        <taxon>Viridiplantae</taxon>
        <taxon>Streptophyta</taxon>
        <taxon>Embryophyta</taxon>
        <taxon>Tracheophyta</taxon>
        <taxon>Spermatophyta</taxon>
        <taxon>Magnoliopsida</taxon>
        <taxon>eudicotyledons</taxon>
        <taxon>Gunneridae</taxon>
        <taxon>Pentapetalae</taxon>
        <taxon>rosids</taxon>
        <taxon>fabids</taxon>
        <taxon>Fabales</taxon>
        <taxon>Fabaceae</taxon>
        <taxon>Papilionoideae</taxon>
        <taxon>50 kb inversion clade</taxon>
        <taxon>NPAAA clade</taxon>
        <taxon>Hologalegina</taxon>
        <taxon>IRL clade</taxon>
        <taxon>Fabeae</taxon>
        <taxon>Vicia</taxon>
    </lineage>
</organism>
<name>A0AAV1B5M1_VICFA</name>
<reference evidence="1 2" key="1">
    <citation type="submission" date="2023-01" db="EMBL/GenBank/DDBJ databases">
        <authorList>
            <person name="Kreplak J."/>
        </authorList>
    </citation>
    <scope>NUCLEOTIDE SEQUENCE [LARGE SCALE GENOMIC DNA]</scope>
</reference>
<protein>
    <submittedName>
        <fullName evidence="1">Uncharacterized protein</fullName>
    </submittedName>
</protein>
<accession>A0AAV1B5M1</accession>
<dbReference type="EMBL" id="OX451741">
    <property type="protein sequence ID" value="CAI8617959.1"/>
    <property type="molecule type" value="Genomic_DNA"/>
</dbReference>
<dbReference type="Proteomes" id="UP001157006">
    <property type="component" value="Chromosome 6"/>
</dbReference>
<evidence type="ECO:0000313" key="1">
    <source>
        <dbReference type="EMBL" id="CAI8617959.1"/>
    </source>
</evidence>